<dbReference type="GO" id="GO:0051087">
    <property type="term" value="F:protein-folding chaperone binding"/>
    <property type="evidence" value="ECO:0007669"/>
    <property type="project" value="TreeGrafter"/>
</dbReference>
<dbReference type="PIRSF" id="PIRSF031890">
    <property type="entry name" value="UCP031890_transporter_Tim44"/>
    <property type="match status" value="1"/>
</dbReference>
<gene>
    <name evidence="8" type="ORF">DES45_101524</name>
</gene>
<dbReference type="InterPro" id="IPR039544">
    <property type="entry name" value="Tim44-like"/>
</dbReference>
<comment type="caution">
    <text evidence="8">The sequence shown here is derived from an EMBL/GenBank/DDBJ whole genome shotgun (WGS) entry which is preliminary data.</text>
</comment>
<evidence type="ECO:0000256" key="2">
    <source>
        <dbReference type="ARBA" id="ARBA00009597"/>
    </source>
</evidence>
<evidence type="ECO:0000256" key="6">
    <source>
        <dbReference type="SAM" id="Phobius"/>
    </source>
</evidence>
<evidence type="ECO:0000256" key="4">
    <source>
        <dbReference type="ARBA" id="ARBA00023136"/>
    </source>
</evidence>
<dbReference type="SUPFAM" id="SSF54427">
    <property type="entry name" value="NTF2-like"/>
    <property type="match status" value="1"/>
</dbReference>
<dbReference type="Gene3D" id="3.10.450.240">
    <property type="match status" value="1"/>
</dbReference>
<organism evidence="8 9">
    <name type="scientific">Microvirga subterranea</name>
    <dbReference type="NCBI Taxonomy" id="186651"/>
    <lineage>
        <taxon>Bacteria</taxon>
        <taxon>Pseudomonadati</taxon>
        <taxon>Pseudomonadota</taxon>
        <taxon>Alphaproteobacteria</taxon>
        <taxon>Hyphomicrobiales</taxon>
        <taxon>Methylobacteriaceae</taxon>
        <taxon>Microvirga</taxon>
    </lineage>
</organism>
<dbReference type="GO" id="GO:0016020">
    <property type="term" value="C:membrane"/>
    <property type="evidence" value="ECO:0007669"/>
    <property type="project" value="UniProtKB-SubCell"/>
</dbReference>
<dbReference type="OrthoDB" id="9798618at2"/>
<dbReference type="Proteomes" id="UP000254925">
    <property type="component" value="Unassembled WGS sequence"/>
</dbReference>
<keyword evidence="6" id="KW-1133">Transmembrane helix</keyword>
<sequence>MQDSFDITTLIFIVLAVFVIWRLRSVLGQKTGNEQPPFDPLSRRDAGLRPGNPAAEQDNVVRLPSSANGSRPAEAPVAERWKGIAEPGTPMSQALTDIARAEPAFDAAGFLEGAKAAYEMIVTAFAQGDRRTLKDLLSKEVYEGFERAITERERRGEKVETTFVSIDKAEMAGAEVNGKQAQIVVRFLSKLITATRDAAGQVVDGSPDTVADVTDVWTFARTLGNRDPNWQLVATEAGQ</sequence>
<proteinExistence type="inferred from homology"/>
<feature type="region of interest" description="Disordered" evidence="5">
    <location>
        <begin position="32"/>
        <end position="56"/>
    </location>
</feature>
<accession>A0A370HUR8</accession>
<dbReference type="Pfam" id="PF04280">
    <property type="entry name" value="Tim44"/>
    <property type="match status" value="1"/>
</dbReference>
<keyword evidence="3" id="KW-0809">Transit peptide</keyword>
<dbReference type="SMART" id="SM00978">
    <property type="entry name" value="Tim44"/>
    <property type="match status" value="1"/>
</dbReference>
<dbReference type="NCBIfam" id="NF033779">
    <property type="entry name" value="Tim44_TimA_adap"/>
    <property type="match status" value="1"/>
</dbReference>
<dbReference type="RefSeq" id="WP_114768392.1">
    <property type="nucleotide sequence ID" value="NZ_QQBB01000001.1"/>
</dbReference>
<comment type="subcellular location">
    <subcellularLocation>
        <location evidence="1">Membrane</location>
    </subcellularLocation>
</comment>
<keyword evidence="6" id="KW-0812">Transmembrane</keyword>
<dbReference type="InterPro" id="IPR016985">
    <property type="entry name" value="UCP031890_Tim44-rel"/>
</dbReference>
<evidence type="ECO:0000313" key="8">
    <source>
        <dbReference type="EMBL" id="RDI62256.1"/>
    </source>
</evidence>
<dbReference type="InterPro" id="IPR032710">
    <property type="entry name" value="NTF2-like_dom_sf"/>
</dbReference>
<dbReference type="EMBL" id="QQBB01000001">
    <property type="protein sequence ID" value="RDI62256.1"/>
    <property type="molecule type" value="Genomic_DNA"/>
</dbReference>
<evidence type="ECO:0000256" key="3">
    <source>
        <dbReference type="ARBA" id="ARBA00022946"/>
    </source>
</evidence>
<evidence type="ECO:0000313" key="9">
    <source>
        <dbReference type="Proteomes" id="UP000254925"/>
    </source>
</evidence>
<dbReference type="PANTHER" id="PTHR10721">
    <property type="entry name" value="MITOCHONDRIAL IMPORT INNER MEMBRANE TRANSLOCASE SUBUNIT TIM44"/>
    <property type="match status" value="1"/>
</dbReference>
<protein>
    <submittedName>
        <fullName evidence="8">Putative lipid-binding transport protein (Tim44 family)</fullName>
    </submittedName>
</protein>
<dbReference type="GO" id="GO:0030150">
    <property type="term" value="P:protein import into mitochondrial matrix"/>
    <property type="evidence" value="ECO:0007669"/>
    <property type="project" value="TreeGrafter"/>
</dbReference>
<dbReference type="InterPro" id="IPR007379">
    <property type="entry name" value="Tim44-like_dom"/>
</dbReference>
<evidence type="ECO:0000256" key="5">
    <source>
        <dbReference type="SAM" id="MobiDB-lite"/>
    </source>
</evidence>
<feature type="domain" description="Tim44-like" evidence="7">
    <location>
        <begin position="91"/>
        <end position="237"/>
    </location>
</feature>
<evidence type="ECO:0000256" key="1">
    <source>
        <dbReference type="ARBA" id="ARBA00004370"/>
    </source>
</evidence>
<keyword evidence="9" id="KW-1185">Reference proteome</keyword>
<evidence type="ECO:0000259" key="7">
    <source>
        <dbReference type="SMART" id="SM00978"/>
    </source>
</evidence>
<dbReference type="PANTHER" id="PTHR10721:SF1">
    <property type="entry name" value="MITOCHONDRIAL IMPORT INNER MEMBRANE TRANSLOCASE SUBUNIT TIM44"/>
    <property type="match status" value="1"/>
</dbReference>
<feature type="transmembrane region" description="Helical" evidence="6">
    <location>
        <begin position="6"/>
        <end position="23"/>
    </location>
</feature>
<comment type="similarity">
    <text evidence="2">Belongs to the Tim44 family.</text>
</comment>
<reference evidence="8 9" key="1">
    <citation type="submission" date="2018-07" db="EMBL/GenBank/DDBJ databases">
        <title>Genomic Encyclopedia of Type Strains, Phase IV (KMG-IV): sequencing the most valuable type-strain genomes for metagenomic binning, comparative biology and taxonomic classification.</title>
        <authorList>
            <person name="Goeker M."/>
        </authorList>
    </citation>
    <scope>NUCLEOTIDE SEQUENCE [LARGE SCALE GENOMIC DNA]</scope>
    <source>
        <strain evidence="8 9">DSM 14364</strain>
    </source>
</reference>
<name>A0A370HUR8_9HYPH</name>
<dbReference type="AlphaFoldDB" id="A0A370HUR8"/>
<keyword evidence="4 6" id="KW-0472">Membrane</keyword>